<dbReference type="GO" id="GO:0005794">
    <property type="term" value="C:Golgi apparatus"/>
    <property type="evidence" value="ECO:0000318"/>
    <property type="project" value="GO_Central"/>
</dbReference>
<dbReference type="GO" id="GO:0000423">
    <property type="term" value="P:mitophagy"/>
    <property type="evidence" value="ECO:0000318"/>
    <property type="project" value="GO_Central"/>
</dbReference>
<dbReference type="FunFam" id="1.20.120.1750:FF:000040">
    <property type="entry name" value="RBR-type E3 ubiquitin transferase"/>
    <property type="match status" value="1"/>
</dbReference>
<dbReference type="GO" id="GO:0000151">
    <property type="term" value="C:ubiquitin ligase complex"/>
    <property type="evidence" value="ECO:0000318"/>
    <property type="project" value="GO_Central"/>
</dbReference>
<keyword evidence="3" id="KW-0677">Repeat</keyword>
<accession>A0A3B3II38</accession>
<feature type="domain" description="RING-type" evidence="7">
    <location>
        <begin position="25"/>
        <end position="255"/>
    </location>
</feature>
<keyword evidence="9" id="KW-1185">Reference proteome</keyword>
<dbReference type="GO" id="GO:0006511">
    <property type="term" value="P:ubiquitin-dependent protein catabolic process"/>
    <property type="evidence" value="ECO:0000318"/>
    <property type="project" value="GO_Central"/>
</dbReference>
<dbReference type="GO" id="GO:0050804">
    <property type="term" value="P:modulation of chemical synaptic transmission"/>
    <property type="evidence" value="ECO:0000318"/>
    <property type="project" value="GO_Central"/>
</dbReference>
<dbReference type="OrthoDB" id="419317at2759"/>
<name>A0A3B3II38_ORYLA</name>
<evidence type="ECO:0000256" key="6">
    <source>
        <dbReference type="ARBA" id="ARBA00022833"/>
    </source>
</evidence>
<dbReference type="GO" id="GO:0005829">
    <property type="term" value="C:cytosol"/>
    <property type="evidence" value="ECO:0000318"/>
    <property type="project" value="GO_Central"/>
</dbReference>
<dbReference type="GO" id="GO:1900407">
    <property type="term" value="P:regulation of cellular response to oxidative stress"/>
    <property type="evidence" value="ECO:0000318"/>
    <property type="project" value="GO_Central"/>
</dbReference>
<keyword evidence="2" id="KW-0479">Metal-binding</keyword>
<evidence type="ECO:0000256" key="5">
    <source>
        <dbReference type="ARBA" id="ARBA00022786"/>
    </source>
</evidence>
<proteinExistence type="predicted"/>
<sequence length="268" mass="30740">MGGNKISKMEKVYNLKDKTFKFVDREDELDFLCEEFASARAEMSCGHAVTPMSLTNWCRLLLEKGERRFVCGMSGCDTEWSYEEVCKMALLTPEEKKYFEKTMKIIAEREHIKNTKLCPRCKVPVTRKDESNLRVRCQVCSKKKRRDFDFCWQCLKEWKGPQPRTDHCDNDGCFSEALRTLRTCPDITFESVGGVKGCPSIRACPTCGSLVQHSSKYCKSIVCPRCKVKFCFVCLKIMTECTKTSDAYLSCSSGVAPRQTSIPVWHQK</sequence>
<evidence type="ECO:0000313" key="9">
    <source>
        <dbReference type="Proteomes" id="UP000001038"/>
    </source>
</evidence>
<reference evidence="8" key="2">
    <citation type="submission" date="2025-08" db="UniProtKB">
        <authorList>
            <consortium name="Ensembl"/>
        </authorList>
    </citation>
    <scope>IDENTIFICATION</scope>
    <source>
        <strain evidence="8">Hd-rR</strain>
    </source>
</reference>
<dbReference type="GO" id="GO:0031624">
    <property type="term" value="F:ubiquitin conjugating enzyme binding"/>
    <property type="evidence" value="ECO:0000318"/>
    <property type="project" value="GO_Central"/>
</dbReference>
<dbReference type="InterPro" id="IPR044066">
    <property type="entry name" value="TRIAD_supradom"/>
</dbReference>
<dbReference type="KEGG" id="ola:101169979"/>
<dbReference type="GO" id="GO:0061630">
    <property type="term" value="F:ubiquitin protein ligase activity"/>
    <property type="evidence" value="ECO:0000318"/>
    <property type="project" value="GO_Central"/>
</dbReference>
<dbReference type="GeneTree" id="ENSGT00510000050415"/>
<dbReference type="GO" id="GO:0042981">
    <property type="term" value="P:regulation of apoptotic process"/>
    <property type="evidence" value="ECO:0000318"/>
    <property type="project" value="GO_Central"/>
</dbReference>
<reference evidence="8 9" key="1">
    <citation type="journal article" date="2007" name="Nature">
        <title>The medaka draft genome and insights into vertebrate genome evolution.</title>
        <authorList>
            <person name="Kasahara M."/>
            <person name="Naruse K."/>
            <person name="Sasaki S."/>
            <person name="Nakatani Y."/>
            <person name="Qu W."/>
            <person name="Ahsan B."/>
            <person name="Yamada T."/>
            <person name="Nagayasu Y."/>
            <person name="Doi K."/>
            <person name="Kasai Y."/>
            <person name="Jindo T."/>
            <person name="Kobayashi D."/>
            <person name="Shimada A."/>
            <person name="Toyoda A."/>
            <person name="Kuroki Y."/>
            <person name="Fujiyama A."/>
            <person name="Sasaki T."/>
            <person name="Shimizu A."/>
            <person name="Asakawa S."/>
            <person name="Shimizu N."/>
            <person name="Hashimoto S."/>
            <person name="Yang J."/>
            <person name="Lee Y."/>
            <person name="Matsushima K."/>
            <person name="Sugano S."/>
            <person name="Sakaizumi M."/>
            <person name="Narita T."/>
            <person name="Ohishi K."/>
            <person name="Haga S."/>
            <person name="Ohta F."/>
            <person name="Nomoto H."/>
            <person name="Nogata K."/>
            <person name="Morishita T."/>
            <person name="Endo T."/>
            <person name="Shin-I T."/>
            <person name="Takeda H."/>
            <person name="Morishita S."/>
            <person name="Kohara Y."/>
        </authorList>
    </citation>
    <scope>NUCLEOTIDE SEQUENCE [LARGE SCALE GENOMIC DNA]</scope>
    <source>
        <strain evidence="8 9">Hd-rR</strain>
    </source>
</reference>
<evidence type="ECO:0000313" key="8">
    <source>
        <dbReference type="Ensembl" id="ENSORLP00000043484.1"/>
    </source>
</evidence>
<protein>
    <recommendedName>
        <fullName evidence="7">RING-type domain-containing protein</fullName>
    </recommendedName>
</protein>
<evidence type="ECO:0000256" key="2">
    <source>
        <dbReference type="ARBA" id="ARBA00022723"/>
    </source>
</evidence>
<dbReference type="GeneID" id="101169979"/>
<dbReference type="RefSeq" id="XP_004079954.1">
    <property type="nucleotide sequence ID" value="XM_004079906.4"/>
</dbReference>
<dbReference type="SUPFAM" id="SSF57850">
    <property type="entry name" value="RING/U-box"/>
    <property type="match status" value="2"/>
</dbReference>
<dbReference type="GO" id="GO:0005737">
    <property type="term" value="C:cytoplasm"/>
    <property type="evidence" value="ECO:0000318"/>
    <property type="project" value="GO_Central"/>
</dbReference>
<keyword evidence="6" id="KW-0862">Zinc</keyword>
<dbReference type="Proteomes" id="UP000001038">
    <property type="component" value="Chromosome 18"/>
</dbReference>
<organism evidence="8 9">
    <name type="scientific">Oryzias latipes</name>
    <name type="common">Japanese rice fish</name>
    <name type="synonym">Japanese killifish</name>
    <dbReference type="NCBI Taxonomy" id="8090"/>
    <lineage>
        <taxon>Eukaryota</taxon>
        <taxon>Metazoa</taxon>
        <taxon>Chordata</taxon>
        <taxon>Craniata</taxon>
        <taxon>Vertebrata</taxon>
        <taxon>Euteleostomi</taxon>
        <taxon>Actinopterygii</taxon>
        <taxon>Neopterygii</taxon>
        <taxon>Teleostei</taxon>
        <taxon>Neoteleostei</taxon>
        <taxon>Acanthomorphata</taxon>
        <taxon>Ovalentaria</taxon>
        <taxon>Atherinomorphae</taxon>
        <taxon>Beloniformes</taxon>
        <taxon>Adrianichthyidae</taxon>
        <taxon>Oryziinae</taxon>
        <taxon>Oryzias</taxon>
    </lineage>
</organism>
<keyword evidence="1" id="KW-0808">Transferase</keyword>
<dbReference type="GO" id="GO:0008270">
    <property type="term" value="F:zinc ion binding"/>
    <property type="evidence" value="ECO:0007669"/>
    <property type="project" value="UniProtKB-KW"/>
</dbReference>
<evidence type="ECO:0000256" key="1">
    <source>
        <dbReference type="ARBA" id="ARBA00022679"/>
    </source>
</evidence>
<dbReference type="PROSITE" id="PS51873">
    <property type="entry name" value="TRIAD"/>
    <property type="match status" value="1"/>
</dbReference>
<evidence type="ECO:0000256" key="3">
    <source>
        <dbReference type="ARBA" id="ARBA00022737"/>
    </source>
</evidence>
<dbReference type="AlphaFoldDB" id="A0A3B3II38"/>
<dbReference type="GO" id="GO:0005783">
    <property type="term" value="C:endoplasmic reticulum"/>
    <property type="evidence" value="ECO:0000318"/>
    <property type="project" value="GO_Central"/>
</dbReference>
<dbReference type="Gene3D" id="1.20.120.1750">
    <property type="match status" value="2"/>
</dbReference>
<reference evidence="8" key="3">
    <citation type="submission" date="2025-09" db="UniProtKB">
        <authorList>
            <consortium name="Ensembl"/>
        </authorList>
    </citation>
    <scope>IDENTIFICATION</scope>
    <source>
        <strain evidence="8">Hd-rR</strain>
    </source>
</reference>
<dbReference type="GO" id="GO:0010821">
    <property type="term" value="P:regulation of mitochondrion organization"/>
    <property type="evidence" value="ECO:0000318"/>
    <property type="project" value="GO_Central"/>
</dbReference>
<dbReference type="Ensembl" id="ENSORLT00000039535.1">
    <property type="protein sequence ID" value="ENSORLP00000043484.1"/>
    <property type="gene ID" value="ENSORLG00000022625.1"/>
</dbReference>
<dbReference type="Bgee" id="ENSORLG00000022625">
    <property type="expression patterns" value="Expressed in intestine and 2 other cell types or tissues"/>
</dbReference>
<keyword evidence="4" id="KW-0863">Zinc-finger</keyword>
<evidence type="ECO:0000259" key="7">
    <source>
        <dbReference type="PROSITE" id="PS51873"/>
    </source>
</evidence>
<dbReference type="STRING" id="8090.ENSORLP00000043484"/>
<evidence type="ECO:0000256" key="4">
    <source>
        <dbReference type="ARBA" id="ARBA00022771"/>
    </source>
</evidence>
<gene>
    <name evidence="8" type="primary">LOC101169979</name>
</gene>
<dbReference type="InParanoid" id="A0A3B3II38"/>
<keyword evidence="5" id="KW-0833">Ubl conjugation pathway</keyword>